<evidence type="ECO:0000256" key="10">
    <source>
        <dbReference type="SAM" id="Phobius"/>
    </source>
</evidence>
<keyword evidence="5" id="KW-0378">Hydrolase</keyword>
<dbReference type="Proteomes" id="UP000288716">
    <property type="component" value="Unassembled WGS sequence"/>
</dbReference>
<dbReference type="InterPro" id="IPR000718">
    <property type="entry name" value="Peptidase_M13"/>
</dbReference>
<dbReference type="PANTHER" id="PTHR11733:SF167">
    <property type="entry name" value="FI17812P1-RELATED"/>
    <property type="match status" value="1"/>
</dbReference>
<dbReference type="InterPro" id="IPR008753">
    <property type="entry name" value="Peptidase_M13_N"/>
</dbReference>
<gene>
    <name evidence="12" type="ORF">B4U80_10879</name>
</gene>
<keyword evidence="10" id="KW-1133">Transmembrane helix</keyword>
<feature type="domain" description="Peptidase M13 N-terminal" evidence="11">
    <location>
        <begin position="22"/>
        <end position="65"/>
    </location>
</feature>
<sequence>MTPACVTVAAAIINAMDVNVDPCTDFYEYSCGGWIKYNPLPDGKSIWGAFGKLWQENQLVMKNVLGQYYWCILICVNFFSFTFVFVDNGTKNKPPNR</sequence>
<keyword evidence="13" id="KW-1185">Reference proteome</keyword>
<dbReference type="Gene3D" id="3.40.390.10">
    <property type="entry name" value="Collagenase (Catalytic Domain)"/>
    <property type="match status" value="1"/>
</dbReference>
<dbReference type="AlphaFoldDB" id="A0A443SI89"/>
<dbReference type="EMBL" id="NCKV01002168">
    <property type="protein sequence ID" value="RWS27229.1"/>
    <property type="molecule type" value="Genomic_DNA"/>
</dbReference>
<keyword evidence="10" id="KW-0472">Membrane</keyword>
<comment type="similarity">
    <text evidence="2">Belongs to the peptidase M13 family.</text>
</comment>
<accession>A0A443SI89</accession>
<keyword evidence="4" id="KW-0479">Metal-binding</keyword>
<evidence type="ECO:0000256" key="6">
    <source>
        <dbReference type="ARBA" id="ARBA00022833"/>
    </source>
</evidence>
<evidence type="ECO:0000313" key="13">
    <source>
        <dbReference type="Proteomes" id="UP000288716"/>
    </source>
</evidence>
<evidence type="ECO:0000259" key="11">
    <source>
        <dbReference type="Pfam" id="PF05649"/>
    </source>
</evidence>
<dbReference type="OrthoDB" id="6493373at2759"/>
<proteinExistence type="inferred from homology"/>
<evidence type="ECO:0000256" key="3">
    <source>
        <dbReference type="ARBA" id="ARBA00022670"/>
    </source>
</evidence>
<protein>
    <submittedName>
        <fullName evidence="12">Endothelin-converting enzyme 2-like protein</fullName>
    </submittedName>
</protein>
<reference evidence="12 13" key="1">
    <citation type="journal article" date="2018" name="Gigascience">
        <title>Genomes of trombidid mites reveal novel predicted allergens and laterally-transferred genes associated with secondary metabolism.</title>
        <authorList>
            <person name="Dong X."/>
            <person name="Chaisiri K."/>
            <person name="Xia D."/>
            <person name="Armstrong S.D."/>
            <person name="Fang Y."/>
            <person name="Donnelly M.J."/>
            <person name="Kadowaki T."/>
            <person name="McGarry J.W."/>
            <person name="Darby A.C."/>
            <person name="Makepeace B.L."/>
        </authorList>
    </citation>
    <scope>NUCLEOTIDE SEQUENCE [LARGE SCALE GENOMIC DNA]</scope>
    <source>
        <strain evidence="12">UoL-UT</strain>
    </source>
</reference>
<dbReference type="STRING" id="299467.A0A443SI89"/>
<evidence type="ECO:0000313" key="12">
    <source>
        <dbReference type="EMBL" id="RWS27229.1"/>
    </source>
</evidence>
<dbReference type="GO" id="GO:0004222">
    <property type="term" value="F:metalloendopeptidase activity"/>
    <property type="evidence" value="ECO:0007669"/>
    <property type="project" value="InterPro"/>
</dbReference>
<evidence type="ECO:0000256" key="7">
    <source>
        <dbReference type="ARBA" id="ARBA00023049"/>
    </source>
</evidence>
<evidence type="ECO:0000256" key="2">
    <source>
        <dbReference type="ARBA" id="ARBA00007357"/>
    </source>
</evidence>
<feature type="transmembrane region" description="Helical" evidence="10">
    <location>
        <begin position="67"/>
        <end position="86"/>
    </location>
</feature>
<keyword evidence="6" id="KW-0862">Zinc</keyword>
<comment type="cofactor">
    <cofactor evidence="1">
        <name>Zn(2+)</name>
        <dbReference type="ChEBI" id="CHEBI:29105"/>
    </cofactor>
</comment>
<dbReference type="InterPro" id="IPR024079">
    <property type="entry name" value="MetalloPept_cat_dom_sf"/>
</dbReference>
<evidence type="ECO:0000256" key="5">
    <source>
        <dbReference type="ARBA" id="ARBA00022801"/>
    </source>
</evidence>
<dbReference type="GO" id="GO:0016485">
    <property type="term" value="P:protein processing"/>
    <property type="evidence" value="ECO:0007669"/>
    <property type="project" value="TreeGrafter"/>
</dbReference>
<dbReference type="PANTHER" id="PTHR11733">
    <property type="entry name" value="ZINC METALLOPROTEASE FAMILY M13 NEPRILYSIN-RELATED"/>
    <property type="match status" value="1"/>
</dbReference>
<evidence type="ECO:0000256" key="8">
    <source>
        <dbReference type="ARBA" id="ARBA00023157"/>
    </source>
</evidence>
<dbReference type="PROSITE" id="PS51885">
    <property type="entry name" value="NEPRILYSIN"/>
    <property type="match status" value="1"/>
</dbReference>
<keyword evidence="8" id="KW-1015">Disulfide bond</keyword>
<dbReference type="VEuPathDB" id="VectorBase:LDEU004811"/>
<dbReference type="GO" id="GO:0005886">
    <property type="term" value="C:plasma membrane"/>
    <property type="evidence" value="ECO:0007669"/>
    <property type="project" value="TreeGrafter"/>
</dbReference>
<evidence type="ECO:0000256" key="9">
    <source>
        <dbReference type="ARBA" id="ARBA00023180"/>
    </source>
</evidence>
<dbReference type="SUPFAM" id="SSF55486">
    <property type="entry name" value="Metalloproteases ('zincins'), catalytic domain"/>
    <property type="match status" value="1"/>
</dbReference>
<name>A0A443SI89_9ACAR</name>
<keyword evidence="9" id="KW-0325">Glycoprotein</keyword>
<dbReference type="Pfam" id="PF05649">
    <property type="entry name" value="Peptidase_M13_N"/>
    <property type="match status" value="1"/>
</dbReference>
<evidence type="ECO:0000256" key="1">
    <source>
        <dbReference type="ARBA" id="ARBA00001947"/>
    </source>
</evidence>
<keyword evidence="7" id="KW-0482">Metalloprotease</keyword>
<keyword evidence="10" id="KW-0812">Transmembrane</keyword>
<dbReference type="GO" id="GO:0046872">
    <property type="term" value="F:metal ion binding"/>
    <property type="evidence" value="ECO:0007669"/>
    <property type="project" value="UniProtKB-KW"/>
</dbReference>
<comment type="caution">
    <text evidence="12">The sequence shown here is derived from an EMBL/GenBank/DDBJ whole genome shotgun (WGS) entry which is preliminary data.</text>
</comment>
<dbReference type="FunFam" id="3.40.390.10:FF:000076">
    <property type="entry name" value="membrane metallo-endopeptidase-like 1"/>
    <property type="match status" value="1"/>
</dbReference>
<evidence type="ECO:0000256" key="4">
    <source>
        <dbReference type="ARBA" id="ARBA00022723"/>
    </source>
</evidence>
<organism evidence="12 13">
    <name type="scientific">Leptotrombidium deliense</name>
    <dbReference type="NCBI Taxonomy" id="299467"/>
    <lineage>
        <taxon>Eukaryota</taxon>
        <taxon>Metazoa</taxon>
        <taxon>Ecdysozoa</taxon>
        <taxon>Arthropoda</taxon>
        <taxon>Chelicerata</taxon>
        <taxon>Arachnida</taxon>
        <taxon>Acari</taxon>
        <taxon>Acariformes</taxon>
        <taxon>Trombidiformes</taxon>
        <taxon>Prostigmata</taxon>
        <taxon>Anystina</taxon>
        <taxon>Parasitengona</taxon>
        <taxon>Trombiculoidea</taxon>
        <taxon>Trombiculidae</taxon>
        <taxon>Leptotrombidium</taxon>
    </lineage>
</organism>
<keyword evidence="3" id="KW-0645">Protease</keyword>